<evidence type="ECO:0008006" key="4">
    <source>
        <dbReference type="Google" id="ProtNLM"/>
    </source>
</evidence>
<dbReference type="Proteomes" id="UP000295021">
    <property type="component" value="Unassembled WGS sequence"/>
</dbReference>
<evidence type="ECO:0000313" key="2">
    <source>
        <dbReference type="EMBL" id="TCU25276.1"/>
    </source>
</evidence>
<sequence length="94" mass="10325">MTKVELQDDFSQVGRVILGTILFVVAIMGAMAFMGFGGVGYVVYQHYSDTGCPGPESCSDLRWIMRFAALMSTIGLVALVSAIYVCYRDIMRRG</sequence>
<evidence type="ECO:0000313" key="3">
    <source>
        <dbReference type="Proteomes" id="UP000295021"/>
    </source>
</evidence>
<keyword evidence="1" id="KW-1133">Transmembrane helix</keyword>
<feature type="transmembrane region" description="Helical" evidence="1">
    <location>
        <begin position="64"/>
        <end position="87"/>
    </location>
</feature>
<protein>
    <recommendedName>
        <fullName evidence="4">Transmembrane protein</fullName>
    </recommendedName>
</protein>
<dbReference type="EMBL" id="SMBI01000005">
    <property type="protein sequence ID" value="TCU25276.1"/>
    <property type="molecule type" value="Genomic_DNA"/>
</dbReference>
<keyword evidence="1" id="KW-0812">Transmembrane</keyword>
<dbReference type="AlphaFoldDB" id="A0AAX2QLM3"/>
<name>A0AAX2QLM3_9HYPH</name>
<keyword evidence="1" id="KW-0472">Membrane</keyword>
<reference evidence="2 3" key="1">
    <citation type="submission" date="2019-03" db="EMBL/GenBank/DDBJ databases">
        <title>Genomic Encyclopedia of Type Strains, Phase IV (KMG-V): Genome sequencing to study the core and pangenomes of soil and plant-associated prokaryotes.</title>
        <authorList>
            <person name="Whitman W."/>
        </authorList>
    </citation>
    <scope>NUCLEOTIDE SEQUENCE [LARGE SCALE GENOMIC DNA]</scope>
    <source>
        <strain evidence="2 3">FB403</strain>
    </source>
</reference>
<dbReference type="RefSeq" id="WP_132611365.1">
    <property type="nucleotide sequence ID" value="NZ_SMBI01000005.1"/>
</dbReference>
<evidence type="ECO:0000256" key="1">
    <source>
        <dbReference type="SAM" id="Phobius"/>
    </source>
</evidence>
<organism evidence="2 3">
    <name type="scientific">Rhizobium laguerreae</name>
    <dbReference type="NCBI Taxonomy" id="1076926"/>
    <lineage>
        <taxon>Bacteria</taxon>
        <taxon>Pseudomonadati</taxon>
        <taxon>Pseudomonadota</taxon>
        <taxon>Alphaproteobacteria</taxon>
        <taxon>Hyphomicrobiales</taxon>
        <taxon>Rhizobiaceae</taxon>
        <taxon>Rhizobium/Agrobacterium group</taxon>
        <taxon>Rhizobium</taxon>
    </lineage>
</organism>
<feature type="transmembrane region" description="Helical" evidence="1">
    <location>
        <begin position="21"/>
        <end position="44"/>
    </location>
</feature>
<accession>A0AAX2QLM3</accession>
<comment type="caution">
    <text evidence="2">The sequence shown here is derived from an EMBL/GenBank/DDBJ whole genome shotgun (WGS) entry which is preliminary data.</text>
</comment>
<gene>
    <name evidence="2" type="ORF">EV131_105390</name>
</gene>
<proteinExistence type="predicted"/>